<dbReference type="RefSeq" id="WP_347300243.1">
    <property type="nucleotide sequence ID" value="NZ_CP142433.1"/>
</dbReference>
<dbReference type="EMBL" id="CP142433">
    <property type="protein sequence ID" value="XBC45839.1"/>
    <property type="molecule type" value="Genomic_DNA"/>
</dbReference>
<reference evidence="2" key="1">
    <citation type="submission" date="2023-12" db="EMBL/GenBank/DDBJ databases">
        <title>Dolosigranulum savutii sp. nov. isolated from human upper respiratory samples collected in Botswana.</title>
        <authorList>
            <person name="Kelly M.S."/>
        </authorList>
    </citation>
    <scope>NUCLEOTIDE SEQUENCE</scope>
    <source>
        <strain evidence="3">MSK294</strain>
        <strain evidence="2">MSK433</strain>
    </source>
</reference>
<keyword evidence="1" id="KW-0812">Transmembrane</keyword>
<keyword evidence="1" id="KW-0472">Membrane</keyword>
<dbReference type="KEGG" id="dst:VUQ06_07160"/>
<evidence type="ECO:0000313" key="2">
    <source>
        <dbReference type="EMBL" id="XBC45839.1"/>
    </source>
</evidence>
<sequence length="133" mass="15469">MKKFLSSVVAMTIIFGITSLMNVSLPLVMLILLIYIIPLITNIFLNIFFEGISQIIDAFILSIITTVGYVVFSVIFMNLPGFNHYLDQYNYQSDEMFFEIEQNFIALPQLLFVFILNFSILYLVDFIVEKRKK</sequence>
<organism evidence="2">
    <name type="scientific">Dolosigranulum savutiense</name>
    <dbReference type="NCBI Taxonomy" id="3110288"/>
    <lineage>
        <taxon>Bacteria</taxon>
        <taxon>Bacillati</taxon>
        <taxon>Bacillota</taxon>
        <taxon>Bacilli</taxon>
        <taxon>Lactobacillales</taxon>
        <taxon>Carnobacteriaceae</taxon>
        <taxon>Dolosigranulum</taxon>
    </lineage>
</organism>
<evidence type="ECO:0000256" key="1">
    <source>
        <dbReference type="SAM" id="Phobius"/>
    </source>
</evidence>
<feature type="transmembrane region" description="Helical" evidence="1">
    <location>
        <begin position="26"/>
        <end position="49"/>
    </location>
</feature>
<feature type="transmembrane region" description="Helical" evidence="1">
    <location>
        <begin position="104"/>
        <end position="128"/>
    </location>
</feature>
<accession>A0AB74THI5</accession>
<name>A0AB74THI5_9LACT</name>
<dbReference type="EMBL" id="CP142435">
    <property type="protein sequence ID" value="XBC49258.1"/>
    <property type="molecule type" value="Genomic_DNA"/>
</dbReference>
<gene>
    <name evidence="3" type="ORF">VUQ06_07160</name>
    <name evidence="2" type="ORF">VUQ08_08355</name>
</gene>
<dbReference type="AlphaFoldDB" id="A0AB74THI5"/>
<keyword evidence="1" id="KW-1133">Transmembrane helix</keyword>
<dbReference type="NCBIfam" id="NF038270">
    <property type="entry name" value="membran_MsaC"/>
    <property type="match status" value="1"/>
</dbReference>
<protein>
    <submittedName>
        <fullName evidence="2">Msa family membrane protein</fullName>
    </submittedName>
</protein>
<feature type="transmembrane region" description="Helical" evidence="1">
    <location>
        <begin position="56"/>
        <end position="77"/>
    </location>
</feature>
<proteinExistence type="predicted"/>
<evidence type="ECO:0000313" key="3">
    <source>
        <dbReference type="EMBL" id="XBC49258.1"/>
    </source>
</evidence>